<name>A0A9Q4B441_SALAG</name>
<keyword evidence="5 6" id="KW-0472">Membrane</keyword>
<keyword evidence="4 6" id="KW-1133">Transmembrane helix</keyword>
<dbReference type="Proteomes" id="UP001057753">
    <property type="component" value="Unassembled WGS sequence"/>
</dbReference>
<dbReference type="AlphaFoldDB" id="A0A9Q4B441"/>
<reference evidence="8" key="1">
    <citation type="submission" date="2020-06" db="EMBL/GenBank/DDBJ databases">
        <title>Insight into the genomes of haloalkaliphilic bacilli from Kenyan soda lakes.</title>
        <authorList>
            <person name="Mwirichia R."/>
            <person name="Villamizar G.C."/>
            <person name="Poehlein A."/>
            <person name="Mugweru J."/>
            <person name="Kipnyargis A."/>
            <person name="Kiplimo D."/>
            <person name="Orwa P."/>
            <person name="Daniel R."/>
        </authorList>
    </citation>
    <scope>NUCLEOTIDE SEQUENCE</scope>
    <source>
        <strain evidence="8">B1096_S55</strain>
    </source>
</reference>
<evidence type="ECO:0000256" key="4">
    <source>
        <dbReference type="ARBA" id="ARBA00022989"/>
    </source>
</evidence>
<sequence>MRNSLKVAKWEVKRNLKHKSFLISLFLTPLIFIFFFTVPTLFQGSDDDQEELIVDVYVTDELGVTEDIESLVQDMANDWVVHRAADSEQALEEVKEAERAVYLPLTEENITSGTIDVFASEELGDSEFRQLMAIEPIIKAAQLEAYGFTDDEVAVAVNPIALERQSADTSSEMNENDIDMGPSFERIIPAGFAGLILFSVVITGMMIFQSASQEKKEKVAEMVLSSLTPTELMQGKIIGYFALGLIQSIVWIGVASPIIVWRFDLPVMTYLFVPELAVLIFIALAGYLLFAAIFVGIGATVEDMTASSNFQGLIFMLPWLPFILIGPILHDPEGLIAQVGSFIPVTAPGVLLIRLAILEEWPWIELILALVVLVISIWLLMKLAGKIFKTGILMYGKNATPKEIWKWMRQ</sequence>
<protein>
    <submittedName>
        <fullName evidence="8">ABC transporter permease</fullName>
    </submittedName>
</protein>
<dbReference type="RefSeq" id="WP_257822356.1">
    <property type="nucleotide sequence ID" value="NZ_JABXYM010000001.1"/>
</dbReference>
<evidence type="ECO:0000313" key="9">
    <source>
        <dbReference type="Proteomes" id="UP001057753"/>
    </source>
</evidence>
<feature type="transmembrane region" description="Helical" evidence="6">
    <location>
        <begin position="276"/>
        <end position="298"/>
    </location>
</feature>
<comment type="caution">
    <text evidence="8">The sequence shown here is derived from an EMBL/GenBank/DDBJ whole genome shotgun (WGS) entry which is preliminary data.</text>
</comment>
<organism evidence="8 9">
    <name type="scientific">Salipaludibacillus agaradhaerens</name>
    <name type="common">Bacillus agaradhaerens</name>
    <dbReference type="NCBI Taxonomy" id="76935"/>
    <lineage>
        <taxon>Bacteria</taxon>
        <taxon>Bacillati</taxon>
        <taxon>Bacillota</taxon>
        <taxon>Bacilli</taxon>
        <taxon>Bacillales</taxon>
        <taxon>Bacillaceae</taxon>
    </lineage>
</organism>
<feature type="transmembrane region" description="Helical" evidence="6">
    <location>
        <begin position="335"/>
        <end position="356"/>
    </location>
</feature>
<gene>
    <name evidence="8" type="ORF">HXA33_15685</name>
</gene>
<dbReference type="InterPro" id="IPR013525">
    <property type="entry name" value="ABC2_TM"/>
</dbReference>
<dbReference type="EMBL" id="JABXYM010000001">
    <property type="protein sequence ID" value="MCR6097979.1"/>
    <property type="molecule type" value="Genomic_DNA"/>
</dbReference>
<evidence type="ECO:0000256" key="5">
    <source>
        <dbReference type="ARBA" id="ARBA00023136"/>
    </source>
</evidence>
<dbReference type="GO" id="GO:0005886">
    <property type="term" value="C:plasma membrane"/>
    <property type="evidence" value="ECO:0007669"/>
    <property type="project" value="UniProtKB-SubCell"/>
</dbReference>
<keyword evidence="9" id="KW-1185">Reference proteome</keyword>
<comment type="subcellular location">
    <subcellularLocation>
        <location evidence="1">Cell membrane</location>
        <topology evidence="1">Multi-pass membrane protein</topology>
    </subcellularLocation>
</comment>
<keyword evidence="2" id="KW-1003">Cell membrane</keyword>
<evidence type="ECO:0000313" key="8">
    <source>
        <dbReference type="EMBL" id="MCR6097979.1"/>
    </source>
</evidence>
<feature type="transmembrane region" description="Helical" evidence="6">
    <location>
        <begin position="237"/>
        <end position="261"/>
    </location>
</feature>
<evidence type="ECO:0000256" key="2">
    <source>
        <dbReference type="ARBA" id="ARBA00022475"/>
    </source>
</evidence>
<dbReference type="PANTHER" id="PTHR30294:SF29">
    <property type="entry name" value="MULTIDRUG ABC TRANSPORTER PERMEASE YBHS-RELATED"/>
    <property type="match status" value="1"/>
</dbReference>
<feature type="transmembrane region" description="Helical" evidence="6">
    <location>
        <begin position="310"/>
        <end position="329"/>
    </location>
</feature>
<feature type="transmembrane region" description="Helical" evidence="6">
    <location>
        <begin position="21"/>
        <end position="42"/>
    </location>
</feature>
<evidence type="ECO:0000256" key="6">
    <source>
        <dbReference type="SAM" id="Phobius"/>
    </source>
</evidence>
<dbReference type="Pfam" id="PF12698">
    <property type="entry name" value="ABC2_membrane_3"/>
    <property type="match status" value="1"/>
</dbReference>
<feature type="transmembrane region" description="Helical" evidence="6">
    <location>
        <begin position="187"/>
        <end position="208"/>
    </location>
</feature>
<dbReference type="InterPro" id="IPR051449">
    <property type="entry name" value="ABC-2_transporter_component"/>
</dbReference>
<feature type="transmembrane region" description="Helical" evidence="6">
    <location>
        <begin position="363"/>
        <end position="381"/>
    </location>
</feature>
<proteinExistence type="predicted"/>
<keyword evidence="3 6" id="KW-0812">Transmembrane</keyword>
<evidence type="ECO:0000256" key="1">
    <source>
        <dbReference type="ARBA" id="ARBA00004651"/>
    </source>
</evidence>
<feature type="domain" description="ABC-2 type transporter transmembrane" evidence="7">
    <location>
        <begin position="19"/>
        <end position="384"/>
    </location>
</feature>
<evidence type="ECO:0000259" key="7">
    <source>
        <dbReference type="Pfam" id="PF12698"/>
    </source>
</evidence>
<evidence type="ECO:0000256" key="3">
    <source>
        <dbReference type="ARBA" id="ARBA00022692"/>
    </source>
</evidence>
<accession>A0A9Q4B441</accession>
<dbReference type="PANTHER" id="PTHR30294">
    <property type="entry name" value="MEMBRANE COMPONENT OF ABC TRANSPORTER YHHJ-RELATED"/>
    <property type="match status" value="1"/>
</dbReference>
<dbReference type="GO" id="GO:0140359">
    <property type="term" value="F:ABC-type transporter activity"/>
    <property type="evidence" value="ECO:0007669"/>
    <property type="project" value="InterPro"/>
</dbReference>